<dbReference type="EMBL" id="JACYXI010000019">
    <property type="protein sequence ID" value="MBD8894030.1"/>
    <property type="molecule type" value="Genomic_DNA"/>
</dbReference>
<dbReference type="RefSeq" id="WP_192150596.1">
    <property type="nucleotide sequence ID" value="NZ_JACYXI010000019.1"/>
</dbReference>
<reference evidence="1 2" key="2">
    <citation type="journal article" date="2021" name="Int. J. Syst. Evol. Microbiol.">
        <title>Roseibium litorale sp. nov., isolated from a tidal flat sediment and proposal for the reclassification of Labrenzia polysiphoniae as Roseibium polysiphoniae comb. nov.</title>
        <authorList>
            <person name="Liu Y."/>
            <person name="Pei T."/>
            <person name="Du J."/>
            <person name="Chao M."/>
            <person name="Deng M.R."/>
            <person name="Zhu H."/>
        </authorList>
    </citation>
    <scope>NUCLEOTIDE SEQUENCE [LARGE SCALE GENOMIC DNA]</scope>
    <source>
        <strain evidence="1 2">4C16A</strain>
    </source>
</reference>
<name>A0ABR9CT32_9HYPH</name>
<dbReference type="InterPro" id="IPR009061">
    <property type="entry name" value="DNA-bd_dom_put_sf"/>
</dbReference>
<keyword evidence="2" id="KW-1185">Reference proteome</keyword>
<evidence type="ECO:0000313" key="1">
    <source>
        <dbReference type="EMBL" id="MBD8894030.1"/>
    </source>
</evidence>
<dbReference type="Gene3D" id="1.10.10.10">
    <property type="entry name" value="Winged helix-like DNA-binding domain superfamily/Winged helix DNA-binding domain"/>
    <property type="match status" value="1"/>
</dbReference>
<dbReference type="InterPro" id="IPR036388">
    <property type="entry name" value="WH-like_DNA-bd_sf"/>
</dbReference>
<dbReference type="Proteomes" id="UP000632063">
    <property type="component" value="Unassembled WGS sequence"/>
</dbReference>
<proteinExistence type="predicted"/>
<dbReference type="Pfam" id="PF07278">
    <property type="entry name" value="DUF1441"/>
    <property type="match status" value="1"/>
</dbReference>
<organism evidence="1 2">
    <name type="scientific">Roseibium litorale</name>
    <dbReference type="NCBI Taxonomy" id="2803841"/>
    <lineage>
        <taxon>Bacteria</taxon>
        <taxon>Pseudomonadati</taxon>
        <taxon>Pseudomonadota</taxon>
        <taxon>Alphaproteobacteria</taxon>
        <taxon>Hyphomicrobiales</taxon>
        <taxon>Stappiaceae</taxon>
        <taxon>Roseibium</taxon>
    </lineage>
</organism>
<comment type="caution">
    <text evidence="1">The sequence shown here is derived from an EMBL/GenBank/DDBJ whole genome shotgun (WGS) entry which is preliminary data.</text>
</comment>
<protein>
    <submittedName>
        <fullName evidence="1">DUF1441 family protein</fullName>
    </submittedName>
</protein>
<reference evidence="2" key="1">
    <citation type="submission" date="2020-09" db="EMBL/GenBank/DDBJ databases">
        <title>The genome sequence of strain Labrenzia suaedae 4C16A.</title>
        <authorList>
            <person name="Liu Y."/>
        </authorList>
    </citation>
    <scope>NUCLEOTIDE SEQUENCE [LARGE SCALE GENOMIC DNA]</scope>
    <source>
        <strain evidence="2">4C16A</strain>
    </source>
</reference>
<gene>
    <name evidence="1" type="ORF">IG616_20990</name>
</gene>
<dbReference type="SUPFAM" id="SSF46955">
    <property type="entry name" value="Putative DNA-binding domain"/>
    <property type="match status" value="1"/>
</dbReference>
<dbReference type="InterPro" id="IPR009901">
    <property type="entry name" value="Phage_VT1-Sakai_H0025"/>
</dbReference>
<sequence length="203" mass="22706">MSDREKYPLPRGVKDAVVNRAQLAEAFNTTEPTIDRMRRDGMPVLEEGSNGRSYQFQLSDCYAWKMARESEKRAAEEQVADSVRQLRMELLGGDHNETAEQLFSPKQRKELYEAEHAYNKLAAMRGDLVPRGEVEGLFNKVFDLVRKAVNGMPDRLSRDAGLTGRQAEQAVAVADDILGELHRTLSEFADSAEAGNGFLEAAE</sequence>
<evidence type="ECO:0000313" key="2">
    <source>
        <dbReference type="Proteomes" id="UP000632063"/>
    </source>
</evidence>
<accession>A0ABR9CT32</accession>